<dbReference type="SUPFAM" id="SSF53098">
    <property type="entry name" value="Ribonuclease H-like"/>
    <property type="match status" value="1"/>
</dbReference>
<evidence type="ECO:0000313" key="2">
    <source>
        <dbReference type="Proteomes" id="UP001549921"/>
    </source>
</evidence>
<comment type="caution">
    <text evidence="1">The sequence shown here is derived from an EMBL/GenBank/DDBJ whole genome shotgun (WGS) entry which is preliminary data.</text>
</comment>
<name>A0ABD0S7T3_LOXSC</name>
<dbReference type="AlphaFoldDB" id="A0ABD0S7T3"/>
<dbReference type="Proteomes" id="UP001549921">
    <property type="component" value="Unassembled WGS sequence"/>
</dbReference>
<proteinExistence type="predicted"/>
<protein>
    <recommendedName>
        <fullName evidence="3">Integrase catalytic domain-containing protein</fullName>
    </recommendedName>
</protein>
<evidence type="ECO:0008006" key="3">
    <source>
        <dbReference type="Google" id="ProtNLM"/>
    </source>
</evidence>
<sequence>MVGFERKRTTAYHPACNGLVERFHRQLKAAIVCHANDRWTESLPWVLLGIRSSFKEDLQASSAEMVYGEPLRLPGEFFDTGTGGTNDTSEFTARLRNFAQKLRPTPTLHHNKARIFIYKELATCGHVFLREDASRGSLQPAYSGPHKVVTRGDKVFKILLKDKEVTVSIDRLKPAFVLTDHTEEPEPEPQKEYVTRSGRRVKFTDFYRP</sequence>
<reference evidence="1 2" key="1">
    <citation type="submission" date="2024-06" db="EMBL/GenBank/DDBJ databases">
        <title>A chromosome-level genome assembly of beet webworm, Loxostege sticticalis.</title>
        <authorList>
            <person name="Zhang Y."/>
        </authorList>
    </citation>
    <scope>NUCLEOTIDE SEQUENCE [LARGE SCALE GENOMIC DNA]</scope>
    <source>
        <strain evidence="1">AQ028</strain>
        <tissue evidence="1">Male pupae</tissue>
    </source>
</reference>
<gene>
    <name evidence="1" type="ORF">ABMA28_010917</name>
</gene>
<dbReference type="Gene3D" id="3.30.420.10">
    <property type="entry name" value="Ribonuclease H-like superfamily/Ribonuclease H"/>
    <property type="match status" value="1"/>
</dbReference>
<evidence type="ECO:0000313" key="1">
    <source>
        <dbReference type="EMBL" id="KAL0810115.1"/>
    </source>
</evidence>
<dbReference type="PANTHER" id="PTHR38681">
    <property type="entry name" value="RETROVIRUS-RELATED POL POLYPROTEIN FROM TRANSPOSON 412-LIKE PROTEIN-RELATED"/>
    <property type="match status" value="1"/>
</dbReference>
<dbReference type="InterPro" id="IPR012337">
    <property type="entry name" value="RNaseH-like_sf"/>
</dbReference>
<dbReference type="PANTHER" id="PTHR38681:SF1">
    <property type="entry name" value="RETROVIRUS-RELATED POL POLYPROTEIN FROM TRANSPOSON 412-LIKE PROTEIN"/>
    <property type="match status" value="1"/>
</dbReference>
<dbReference type="EMBL" id="JBEDNZ010000027">
    <property type="protein sequence ID" value="KAL0810115.1"/>
    <property type="molecule type" value="Genomic_DNA"/>
</dbReference>
<organism evidence="1 2">
    <name type="scientific">Loxostege sticticalis</name>
    <name type="common">Beet webworm moth</name>
    <dbReference type="NCBI Taxonomy" id="481309"/>
    <lineage>
        <taxon>Eukaryota</taxon>
        <taxon>Metazoa</taxon>
        <taxon>Ecdysozoa</taxon>
        <taxon>Arthropoda</taxon>
        <taxon>Hexapoda</taxon>
        <taxon>Insecta</taxon>
        <taxon>Pterygota</taxon>
        <taxon>Neoptera</taxon>
        <taxon>Endopterygota</taxon>
        <taxon>Lepidoptera</taxon>
        <taxon>Glossata</taxon>
        <taxon>Ditrysia</taxon>
        <taxon>Pyraloidea</taxon>
        <taxon>Crambidae</taxon>
        <taxon>Pyraustinae</taxon>
        <taxon>Loxostege</taxon>
    </lineage>
</organism>
<dbReference type="InterPro" id="IPR036397">
    <property type="entry name" value="RNaseH_sf"/>
</dbReference>
<accession>A0ABD0S7T3</accession>